<dbReference type="PANTHER" id="PTHR37422:SF13">
    <property type="entry name" value="LIPOPOLYSACCHARIDE BIOSYNTHESIS PROTEIN PA4999-RELATED"/>
    <property type="match status" value="1"/>
</dbReference>
<dbReference type="Proteomes" id="UP000216454">
    <property type="component" value="Unassembled WGS sequence"/>
</dbReference>
<feature type="transmembrane region" description="Helical" evidence="5">
    <location>
        <begin position="258"/>
        <end position="278"/>
    </location>
</feature>
<evidence type="ECO:0000256" key="2">
    <source>
        <dbReference type="ARBA" id="ARBA00022692"/>
    </source>
</evidence>
<feature type="transmembrane region" description="Helical" evidence="5">
    <location>
        <begin position="32"/>
        <end position="51"/>
    </location>
</feature>
<dbReference type="PANTHER" id="PTHR37422">
    <property type="entry name" value="TEICHURONIC ACID BIOSYNTHESIS PROTEIN TUAE"/>
    <property type="match status" value="1"/>
</dbReference>
<feature type="transmembrane region" description="Helical" evidence="5">
    <location>
        <begin position="229"/>
        <end position="246"/>
    </location>
</feature>
<evidence type="ECO:0000313" key="8">
    <source>
        <dbReference type="Proteomes" id="UP000216454"/>
    </source>
</evidence>
<feature type="transmembrane region" description="Helical" evidence="5">
    <location>
        <begin position="57"/>
        <end position="73"/>
    </location>
</feature>
<feature type="transmembrane region" description="Helical" evidence="5">
    <location>
        <begin position="103"/>
        <end position="119"/>
    </location>
</feature>
<accession>A0A261EW57</accession>
<feature type="transmembrane region" description="Helical" evidence="5">
    <location>
        <begin position="390"/>
        <end position="410"/>
    </location>
</feature>
<comment type="subcellular location">
    <subcellularLocation>
        <location evidence="1">Membrane</location>
        <topology evidence="1">Multi-pass membrane protein</topology>
    </subcellularLocation>
</comment>
<evidence type="ECO:0000256" key="1">
    <source>
        <dbReference type="ARBA" id="ARBA00004141"/>
    </source>
</evidence>
<dbReference type="AlphaFoldDB" id="A0A261EW57"/>
<dbReference type="Pfam" id="PF04932">
    <property type="entry name" value="Wzy_C"/>
    <property type="match status" value="1"/>
</dbReference>
<evidence type="ECO:0000259" key="6">
    <source>
        <dbReference type="Pfam" id="PF04932"/>
    </source>
</evidence>
<keyword evidence="4 5" id="KW-0472">Membrane</keyword>
<protein>
    <submittedName>
        <fullName evidence="7">O-antigen ligase like membrane protein</fullName>
    </submittedName>
</protein>
<evidence type="ECO:0000313" key="7">
    <source>
        <dbReference type="EMBL" id="OZG51082.1"/>
    </source>
</evidence>
<dbReference type="EMBL" id="MWWQ01000010">
    <property type="protein sequence ID" value="OZG51082.1"/>
    <property type="molecule type" value="Genomic_DNA"/>
</dbReference>
<feature type="domain" description="O-antigen ligase-related" evidence="6">
    <location>
        <begin position="213"/>
        <end position="363"/>
    </location>
</feature>
<keyword evidence="2 5" id="KW-0812">Transmembrane</keyword>
<gene>
    <name evidence="7" type="ORF">PSSU_1150</name>
</gene>
<keyword evidence="3 5" id="KW-1133">Transmembrane helix</keyword>
<evidence type="ECO:0000256" key="4">
    <source>
        <dbReference type="ARBA" id="ARBA00023136"/>
    </source>
</evidence>
<proteinExistence type="predicted"/>
<feature type="transmembrane region" description="Helical" evidence="5">
    <location>
        <begin position="348"/>
        <end position="369"/>
    </location>
</feature>
<keyword evidence="7" id="KW-0436">Ligase</keyword>
<reference evidence="7 8" key="1">
    <citation type="journal article" date="2017" name="BMC Genomics">
        <title>Comparative genomic and phylogenomic analyses of the Bifidobacteriaceae family.</title>
        <authorList>
            <person name="Lugli G.A."/>
            <person name="Milani C."/>
            <person name="Turroni F."/>
            <person name="Duranti S."/>
            <person name="Mancabelli L."/>
            <person name="Mangifesta M."/>
            <person name="Ferrario C."/>
            <person name="Modesto M."/>
            <person name="Mattarelli P."/>
            <person name="Jiri K."/>
            <person name="van Sinderen D."/>
            <person name="Ventura M."/>
        </authorList>
    </citation>
    <scope>NUCLEOTIDE SEQUENCE [LARGE SCALE GENOMIC DNA]</scope>
    <source>
        <strain evidence="7 8">DSM 24744</strain>
    </source>
</reference>
<dbReference type="InterPro" id="IPR007016">
    <property type="entry name" value="O-antigen_ligase-rel_domated"/>
</dbReference>
<comment type="caution">
    <text evidence="7">The sequence shown here is derived from an EMBL/GenBank/DDBJ whole genome shotgun (WGS) entry which is preliminary data.</text>
</comment>
<name>A0A261EW57_9BIFI</name>
<dbReference type="GO" id="GO:0016874">
    <property type="term" value="F:ligase activity"/>
    <property type="evidence" value="ECO:0007669"/>
    <property type="project" value="UniProtKB-KW"/>
</dbReference>
<organism evidence="7 8">
    <name type="scientific">Pseudoscardovia suis</name>
    <dbReference type="NCBI Taxonomy" id="987063"/>
    <lineage>
        <taxon>Bacteria</taxon>
        <taxon>Bacillati</taxon>
        <taxon>Actinomycetota</taxon>
        <taxon>Actinomycetes</taxon>
        <taxon>Bifidobacteriales</taxon>
        <taxon>Bifidobacteriaceae</taxon>
        <taxon>Pseudoscardovia</taxon>
    </lineage>
</organism>
<evidence type="ECO:0000256" key="5">
    <source>
        <dbReference type="SAM" id="Phobius"/>
    </source>
</evidence>
<feature type="transmembrane region" description="Helical" evidence="5">
    <location>
        <begin position="182"/>
        <end position="203"/>
    </location>
</feature>
<keyword evidence="8" id="KW-1185">Reference proteome</keyword>
<dbReference type="InterPro" id="IPR051533">
    <property type="entry name" value="WaaL-like"/>
</dbReference>
<evidence type="ECO:0000256" key="3">
    <source>
        <dbReference type="ARBA" id="ARBA00022989"/>
    </source>
</evidence>
<feature type="transmembrane region" description="Helical" evidence="5">
    <location>
        <begin position="131"/>
        <end position="152"/>
    </location>
</feature>
<sequence length="440" mass="48255">MVNNRFTGMTNTKTTFLPPRRLAVTGLGQERVSFGFSVVYLFLLLLFNAYFEKKASVNALFMIVALGYLIVFPSSKKKGTLSAAAIVLSILQLYYQFFGYSSGSIYCCCLLLIVAYSMFSDCMESCFKEIFMLKAVLIVAAMHSVLCVFEAVTHSNPWLQLLSIAAFHGDNPSEYRVTGLTAHPITAAVFAVSTVILASAFYWRFRKSRYLVIVVVSLLAAAATQTRSIYITLPFALLCVLVARGIHIPKLDSIKASVVVALAAIPLVLVLLLDSSFYTQLSLRFSKLWDSGSYLQRAGSLRFLSNYIADGSVSEKLLGHGYGSLVHYLSSENISFVSEGFYTVDNQYVTTIFDLGLLGFLVLTVIAVGKIATAVKSLRQVSSQDGMASLLQPFLAIVLIIFLLAAIFFFECYDKPIIICTLALGFALCDSQSDCMGKSV</sequence>